<reference evidence="7" key="1">
    <citation type="submission" date="2023-07" db="EMBL/GenBank/DDBJ databases">
        <title>30 novel species of actinomycetes from the DSMZ collection.</title>
        <authorList>
            <person name="Nouioui I."/>
        </authorList>
    </citation>
    <scope>NUCLEOTIDE SEQUENCE [LARGE SCALE GENOMIC DNA]</scope>
    <source>
        <strain evidence="7">DSM 45834</strain>
    </source>
</reference>
<protein>
    <submittedName>
        <fullName evidence="6">Zinc ABC transporter substrate-binding protein</fullName>
    </submittedName>
</protein>
<dbReference type="Pfam" id="PF01297">
    <property type="entry name" value="ZnuA"/>
    <property type="match status" value="1"/>
</dbReference>
<name>A0ABU2NIU8_9PSEU</name>
<evidence type="ECO:0000256" key="2">
    <source>
        <dbReference type="ARBA" id="ARBA00022448"/>
    </source>
</evidence>
<evidence type="ECO:0000313" key="6">
    <source>
        <dbReference type="EMBL" id="MDT0353891.1"/>
    </source>
</evidence>
<evidence type="ECO:0000256" key="5">
    <source>
        <dbReference type="SAM" id="SignalP"/>
    </source>
</evidence>
<dbReference type="InterPro" id="IPR006127">
    <property type="entry name" value="ZnuA-like"/>
</dbReference>
<keyword evidence="7" id="KW-1185">Reference proteome</keyword>
<keyword evidence="2" id="KW-0813">Transport</keyword>
<evidence type="ECO:0000256" key="3">
    <source>
        <dbReference type="ARBA" id="ARBA00022723"/>
    </source>
</evidence>
<dbReference type="Gene3D" id="3.40.50.1980">
    <property type="entry name" value="Nitrogenase molybdenum iron protein domain"/>
    <property type="match status" value="1"/>
</dbReference>
<sequence>MSLDRMRLGGSLAAAVTFSVVLAGCGSAPAPSGAPAAAPAADGAAVRVVASTNVYGSIVSAIGGDRVAVTSIIDSPDADPHEYESTPADAAAVNEAQLVVVNGGGYDGFATKLVDAAAAKPTVIDVVELSGLEPAPAAAPEPAEAGTDEHGHEHGEFNEHVWYSLPTVEKLADRLAADLAATDPAGAATYTGNATSFKGQVDGLIAKLDAIKTAHGGDKVAITEPVPLYTVQDAGLENLTPEEFSEAVEEGNDPPVAVLNETLQLFTAKTVKALLANAQTESPSTTQVEQAATAAGIPVVPVTETLPAGVDDYIAWQTGQIDQLSSALGTPAS</sequence>
<dbReference type="InterPro" id="IPR050492">
    <property type="entry name" value="Bact_metal-bind_prot9"/>
</dbReference>
<gene>
    <name evidence="6" type="ORF">RM445_30845</name>
</gene>
<organism evidence="6 7">
    <name type="scientific">Pseudonocardia charpentierae</name>
    <dbReference type="NCBI Taxonomy" id="3075545"/>
    <lineage>
        <taxon>Bacteria</taxon>
        <taxon>Bacillati</taxon>
        <taxon>Actinomycetota</taxon>
        <taxon>Actinomycetes</taxon>
        <taxon>Pseudonocardiales</taxon>
        <taxon>Pseudonocardiaceae</taxon>
        <taxon>Pseudonocardia</taxon>
    </lineage>
</organism>
<keyword evidence="4 5" id="KW-0732">Signal</keyword>
<dbReference type="PANTHER" id="PTHR42953">
    <property type="entry name" value="HIGH-AFFINITY ZINC UPTAKE SYSTEM PROTEIN ZNUA-RELATED"/>
    <property type="match status" value="1"/>
</dbReference>
<evidence type="ECO:0000313" key="7">
    <source>
        <dbReference type="Proteomes" id="UP001183202"/>
    </source>
</evidence>
<feature type="signal peptide" evidence="5">
    <location>
        <begin position="1"/>
        <end position="23"/>
    </location>
</feature>
<comment type="subcellular location">
    <subcellularLocation>
        <location evidence="1">Cell envelope</location>
    </subcellularLocation>
</comment>
<dbReference type="Proteomes" id="UP001183202">
    <property type="component" value="Unassembled WGS sequence"/>
</dbReference>
<dbReference type="EMBL" id="JAVREJ010000051">
    <property type="protein sequence ID" value="MDT0353891.1"/>
    <property type="molecule type" value="Genomic_DNA"/>
</dbReference>
<dbReference type="RefSeq" id="WP_311560401.1">
    <property type="nucleotide sequence ID" value="NZ_JAVREJ010000051.1"/>
</dbReference>
<dbReference type="SUPFAM" id="SSF53807">
    <property type="entry name" value="Helical backbone' metal receptor"/>
    <property type="match status" value="1"/>
</dbReference>
<evidence type="ECO:0000256" key="1">
    <source>
        <dbReference type="ARBA" id="ARBA00004196"/>
    </source>
</evidence>
<keyword evidence="3" id="KW-0479">Metal-binding</keyword>
<feature type="chain" id="PRO_5047375775" evidence="5">
    <location>
        <begin position="24"/>
        <end position="333"/>
    </location>
</feature>
<dbReference type="PROSITE" id="PS51257">
    <property type="entry name" value="PROKAR_LIPOPROTEIN"/>
    <property type="match status" value="1"/>
</dbReference>
<proteinExistence type="predicted"/>
<dbReference type="PANTHER" id="PTHR42953:SF1">
    <property type="entry name" value="METAL-BINDING PROTEIN HI_0362-RELATED"/>
    <property type="match status" value="1"/>
</dbReference>
<evidence type="ECO:0000256" key="4">
    <source>
        <dbReference type="ARBA" id="ARBA00022729"/>
    </source>
</evidence>
<accession>A0ABU2NIU8</accession>
<comment type="caution">
    <text evidence="6">The sequence shown here is derived from an EMBL/GenBank/DDBJ whole genome shotgun (WGS) entry which is preliminary data.</text>
</comment>